<keyword evidence="2" id="KW-1185">Reference proteome</keyword>
<evidence type="ECO:0000313" key="1">
    <source>
        <dbReference type="EMBL" id="TQV88443.1"/>
    </source>
</evidence>
<sequence>MLFFYDTFDRSVEAFGTLEQAAKHILGKLGVSLELGMDPVKQAQKSLGKRGKVVGISGAFGIIAGCPDKEAQETALKFKEALERCRK</sequence>
<evidence type="ECO:0000313" key="2">
    <source>
        <dbReference type="Proteomes" id="UP000315439"/>
    </source>
</evidence>
<name>A0A545UGB7_9GAMM</name>
<reference evidence="1 2" key="1">
    <citation type="submission" date="2019-07" db="EMBL/GenBank/DDBJ databases">
        <title>Draft genome for Aliikangiella sp. M105.</title>
        <authorList>
            <person name="Wang G."/>
        </authorList>
    </citation>
    <scope>NUCLEOTIDE SEQUENCE [LARGE SCALE GENOMIC DNA]</scope>
    <source>
        <strain evidence="1 2">M105</strain>
    </source>
</reference>
<proteinExistence type="predicted"/>
<dbReference type="EMBL" id="VIKS01000004">
    <property type="protein sequence ID" value="TQV88443.1"/>
    <property type="molecule type" value="Genomic_DNA"/>
</dbReference>
<accession>A0A545UGB7</accession>
<dbReference type="Proteomes" id="UP000315439">
    <property type="component" value="Unassembled WGS sequence"/>
</dbReference>
<dbReference type="RefSeq" id="WP_142892951.1">
    <property type="nucleotide sequence ID" value="NZ_ML660162.1"/>
</dbReference>
<protein>
    <submittedName>
        <fullName evidence="1">Uncharacterized protein</fullName>
    </submittedName>
</protein>
<organism evidence="1 2">
    <name type="scientific">Aliikangiella coralliicola</name>
    <dbReference type="NCBI Taxonomy" id="2592383"/>
    <lineage>
        <taxon>Bacteria</taxon>
        <taxon>Pseudomonadati</taxon>
        <taxon>Pseudomonadota</taxon>
        <taxon>Gammaproteobacteria</taxon>
        <taxon>Oceanospirillales</taxon>
        <taxon>Pleioneaceae</taxon>
        <taxon>Aliikangiella</taxon>
    </lineage>
</organism>
<gene>
    <name evidence="1" type="ORF">FLL46_07930</name>
</gene>
<dbReference type="AlphaFoldDB" id="A0A545UGB7"/>
<comment type="caution">
    <text evidence="1">The sequence shown here is derived from an EMBL/GenBank/DDBJ whole genome shotgun (WGS) entry which is preliminary data.</text>
</comment>